<organism evidence="3 4">
    <name type="scientific">Heracleum sosnowskyi</name>
    <dbReference type="NCBI Taxonomy" id="360622"/>
    <lineage>
        <taxon>Eukaryota</taxon>
        <taxon>Viridiplantae</taxon>
        <taxon>Streptophyta</taxon>
        <taxon>Embryophyta</taxon>
        <taxon>Tracheophyta</taxon>
        <taxon>Spermatophyta</taxon>
        <taxon>Magnoliopsida</taxon>
        <taxon>eudicotyledons</taxon>
        <taxon>Gunneridae</taxon>
        <taxon>Pentapetalae</taxon>
        <taxon>asterids</taxon>
        <taxon>campanulids</taxon>
        <taxon>Apiales</taxon>
        <taxon>Apiaceae</taxon>
        <taxon>Apioideae</taxon>
        <taxon>apioid superclade</taxon>
        <taxon>Tordylieae</taxon>
        <taxon>Tordyliinae</taxon>
        <taxon>Heracleum</taxon>
    </lineage>
</organism>
<dbReference type="EMBL" id="JAUIZM010000009">
    <property type="protein sequence ID" value="KAK1364486.1"/>
    <property type="molecule type" value="Genomic_DNA"/>
</dbReference>
<keyword evidence="4" id="KW-1185">Reference proteome</keyword>
<feature type="coiled-coil region" evidence="1">
    <location>
        <begin position="124"/>
        <end position="242"/>
    </location>
</feature>
<keyword evidence="1" id="KW-0175">Coiled coil</keyword>
<name>A0AAD8M8C9_9APIA</name>
<feature type="compositionally biased region" description="Low complexity" evidence="2">
    <location>
        <begin position="53"/>
        <end position="68"/>
    </location>
</feature>
<proteinExistence type="predicted"/>
<evidence type="ECO:0000256" key="2">
    <source>
        <dbReference type="SAM" id="MobiDB-lite"/>
    </source>
</evidence>
<evidence type="ECO:0000256" key="1">
    <source>
        <dbReference type="SAM" id="Coils"/>
    </source>
</evidence>
<gene>
    <name evidence="3" type="ORF">POM88_040047</name>
</gene>
<reference evidence="3" key="1">
    <citation type="submission" date="2023-02" db="EMBL/GenBank/DDBJ databases">
        <title>Genome of toxic invasive species Heracleum sosnowskyi carries increased number of genes despite the absence of recent whole-genome duplications.</title>
        <authorList>
            <person name="Schelkunov M."/>
            <person name="Shtratnikova V."/>
            <person name="Makarenko M."/>
            <person name="Klepikova A."/>
            <person name="Omelchenko D."/>
            <person name="Novikova G."/>
            <person name="Obukhova E."/>
            <person name="Bogdanov V."/>
            <person name="Penin A."/>
            <person name="Logacheva M."/>
        </authorList>
    </citation>
    <scope>NUCLEOTIDE SEQUENCE</scope>
    <source>
        <strain evidence="3">Hsosn_3</strain>
        <tissue evidence="3">Leaf</tissue>
    </source>
</reference>
<evidence type="ECO:0000313" key="3">
    <source>
        <dbReference type="EMBL" id="KAK1364486.1"/>
    </source>
</evidence>
<feature type="region of interest" description="Disordered" evidence="2">
    <location>
        <begin position="1"/>
        <end position="68"/>
    </location>
</feature>
<protein>
    <submittedName>
        <fullName evidence="3">Uncharacterized protein</fullName>
    </submittedName>
</protein>
<accession>A0AAD8M8C9</accession>
<dbReference type="Proteomes" id="UP001237642">
    <property type="component" value="Unassembled WGS sequence"/>
</dbReference>
<dbReference type="AlphaFoldDB" id="A0AAD8M8C9"/>
<evidence type="ECO:0000313" key="4">
    <source>
        <dbReference type="Proteomes" id="UP001237642"/>
    </source>
</evidence>
<reference evidence="3" key="2">
    <citation type="submission" date="2023-05" db="EMBL/GenBank/DDBJ databases">
        <authorList>
            <person name="Schelkunov M.I."/>
        </authorList>
    </citation>
    <scope>NUCLEOTIDE SEQUENCE</scope>
    <source>
        <strain evidence="3">Hsosn_3</strain>
        <tissue evidence="3">Leaf</tissue>
    </source>
</reference>
<comment type="caution">
    <text evidence="3">The sequence shown here is derived from an EMBL/GenBank/DDBJ whole genome shotgun (WGS) entry which is preliminary data.</text>
</comment>
<sequence length="314" mass="34890">METANKRAASQVRQPIVPKEMKRKPVPFVDTDEEDDQPLSFRKAWASTVAKPTARTAPSSSTAGAAATEAGVTGFVLGDKRKLFNHRPVPNYKINMETEGTIARQAQKQMRQAALSVSELCTGFETSKMQNEELRKQVTNLEGQIQKWKRQKASWDEKKKELEKERNEGQKEALKAVGEKRNLELKLVEAVRRAEDAKASTKAIYEAAIKAVSEKRDLEEKLEEAVKQAEDAKASAEKAIYEAVASTKNRYKIGLGNFVTYLANGEGRSLGDYVNEFVKEMPCHDRPPADGEVDMAGHKGDGAIKVESPWLPIS</sequence>